<name>A0A7W9EFK4_9SPHN</name>
<dbReference type="PANTHER" id="PTHR30327">
    <property type="entry name" value="UNCHARACTERIZED PROTEIN YQGE"/>
    <property type="match status" value="1"/>
</dbReference>
<sequence length="186" mass="19538">MDMPAFLSGKMLLAMPGIGDPRFEHAVIAMCSHDSQGALGVGIGHVIRGMGFHELLAQFDIAPGVAPDVPVHAGGPVEPQRGFILHGNDWGGQDSIHVGDRWVLTGTIDILRAIAAGTGPRQWIAALGYAGWGPGQLEGELTRHGWFVADGDASALFDRRTEERWRAAYAAAGVDASLLAPAAGRA</sequence>
<keyword evidence="4" id="KW-1185">Reference proteome</keyword>
<dbReference type="Pfam" id="PF02622">
    <property type="entry name" value="DUF179"/>
    <property type="match status" value="1"/>
</dbReference>
<protein>
    <recommendedName>
        <fullName evidence="2">UPF0301 protein FHS49_003227</fullName>
    </recommendedName>
</protein>
<dbReference type="SUPFAM" id="SSF143456">
    <property type="entry name" value="VC0467-like"/>
    <property type="match status" value="1"/>
</dbReference>
<evidence type="ECO:0000256" key="1">
    <source>
        <dbReference type="ARBA" id="ARBA00009600"/>
    </source>
</evidence>
<dbReference type="PANTHER" id="PTHR30327:SF1">
    <property type="entry name" value="UPF0301 PROTEIN YQGE"/>
    <property type="match status" value="1"/>
</dbReference>
<dbReference type="RefSeq" id="WP_184020427.1">
    <property type="nucleotide sequence ID" value="NZ_JACIJC010000005.1"/>
</dbReference>
<comment type="similarity">
    <text evidence="1 2">Belongs to the UPF0301 (AlgH) family.</text>
</comment>
<dbReference type="InterPro" id="IPR003774">
    <property type="entry name" value="AlgH-like"/>
</dbReference>
<organism evidence="3 4">
    <name type="scientific">Sphingobium boeckii</name>
    <dbReference type="NCBI Taxonomy" id="1082345"/>
    <lineage>
        <taxon>Bacteria</taxon>
        <taxon>Pseudomonadati</taxon>
        <taxon>Pseudomonadota</taxon>
        <taxon>Alphaproteobacteria</taxon>
        <taxon>Sphingomonadales</taxon>
        <taxon>Sphingomonadaceae</taxon>
        <taxon>Sphingobium</taxon>
    </lineage>
</organism>
<accession>A0A7W9EFK4</accession>
<evidence type="ECO:0000313" key="3">
    <source>
        <dbReference type="EMBL" id="MBB5687199.1"/>
    </source>
</evidence>
<comment type="caution">
    <text evidence="3">The sequence shown here is derived from an EMBL/GenBank/DDBJ whole genome shotgun (WGS) entry which is preliminary data.</text>
</comment>
<evidence type="ECO:0000256" key="2">
    <source>
        <dbReference type="HAMAP-Rule" id="MF_00758"/>
    </source>
</evidence>
<dbReference type="AlphaFoldDB" id="A0A7W9EFK4"/>
<gene>
    <name evidence="3" type="ORF">FHS49_003227</name>
</gene>
<evidence type="ECO:0000313" key="4">
    <source>
        <dbReference type="Proteomes" id="UP000549617"/>
    </source>
</evidence>
<dbReference type="Gene3D" id="3.40.1740.10">
    <property type="entry name" value="VC0467-like"/>
    <property type="match status" value="1"/>
</dbReference>
<dbReference type="HAMAP" id="MF_00758">
    <property type="entry name" value="UPF0301"/>
    <property type="match status" value="1"/>
</dbReference>
<proteinExistence type="inferred from homology"/>
<dbReference type="Proteomes" id="UP000549617">
    <property type="component" value="Unassembled WGS sequence"/>
</dbReference>
<dbReference type="GO" id="GO:0005829">
    <property type="term" value="C:cytosol"/>
    <property type="evidence" value="ECO:0007669"/>
    <property type="project" value="TreeGrafter"/>
</dbReference>
<reference evidence="3 4" key="1">
    <citation type="submission" date="2020-08" db="EMBL/GenBank/DDBJ databases">
        <title>Genomic Encyclopedia of Type Strains, Phase IV (KMG-IV): sequencing the most valuable type-strain genomes for metagenomic binning, comparative biology and taxonomic classification.</title>
        <authorList>
            <person name="Goeker M."/>
        </authorList>
    </citation>
    <scope>NUCLEOTIDE SEQUENCE [LARGE SCALE GENOMIC DNA]</scope>
    <source>
        <strain evidence="3 4">DSM 25079</strain>
    </source>
</reference>
<dbReference type="EMBL" id="JACIJC010000005">
    <property type="protein sequence ID" value="MBB5687199.1"/>
    <property type="molecule type" value="Genomic_DNA"/>
</dbReference>